<dbReference type="InterPro" id="IPR009080">
    <property type="entry name" value="tRNAsynth_Ia_anticodon-bd"/>
</dbReference>
<accession>A0A955L424</accession>
<evidence type="ECO:0000313" key="10">
    <source>
        <dbReference type="Proteomes" id="UP000782843"/>
    </source>
</evidence>
<keyword evidence="3 9" id="KW-0436">Ligase</keyword>
<evidence type="ECO:0000256" key="2">
    <source>
        <dbReference type="ARBA" id="ARBA00011245"/>
    </source>
</evidence>
<comment type="caution">
    <text evidence="9">The sequence shown here is derived from an EMBL/GenBank/DDBJ whole genome shotgun (WGS) entry which is preliminary data.</text>
</comment>
<dbReference type="GO" id="GO:0005829">
    <property type="term" value="C:cytosol"/>
    <property type="evidence" value="ECO:0007669"/>
    <property type="project" value="TreeGrafter"/>
</dbReference>
<dbReference type="GO" id="GO:0006423">
    <property type="term" value="P:cysteinyl-tRNA aminoacylation"/>
    <property type="evidence" value="ECO:0007669"/>
    <property type="project" value="TreeGrafter"/>
</dbReference>
<dbReference type="AlphaFoldDB" id="A0A955L424"/>
<keyword evidence="6" id="KW-0862">Zinc</keyword>
<evidence type="ECO:0000256" key="4">
    <source>
        <dbReference type="ARBA" id="ARBA00022723"/>
    </source>
</evidence>
<dbReference type="PANTHER" id="PTHR10890:SF3">
    <property type="entry name" value="CYSTEINE--TRNA LIGASE, CYTOPLASMIC"/>
    <property type="match status" value="1"/>
</dbReference>
<reference evidence="9" key="1">
    <citation type="submission" date="2020-04" db="EMBL/GenBank/DDBJ databases">
        <authorList>
            <person name="Zhang T."/>
        </authorList>
    </citation>
    <scope>NUCLEOTIDE SEQUENCE</scope>
    <source>
        <strain evidence="9">HKST-UBA10</strain>
    </source>
</reference>
<keyword evidence="4" id="KW-0479">Metal-binding</keyword>
<evidence type="ECO:0000256" key="5">
    <source>
        <dbReference type="ARBA" id="ARBA00022741"/>
    </source>
</evidence>
<dbReference type="SUPFAM" id="SSF47323">
    <property type="entry name" value="Anticodon-binding domain of a subclass of class I aminoacyl-tRNA synthetases"/>
    <property type="match status" value="1"/>
</dbReference>
<reference evidence="9" key="2">
    <citation type="journal article" date="2021" name="Microbiome">
        <title>Successional dynamics and alternative stable states in a saline activated sludge microbial community over 9 years.</title>
        <authorList>
            <person name="Wang Y."/>
            <person name="Ye J."/>
            <person name="Ju F."/>
            <person name="Liu L."/>
            <person name="Boyd J.A."/>
            <person name="Deng Y."/>
            <person name="Parks D.H."/>
            <person name="Jiang X."/>
            <person name="Yin X."/>
            <person name="Woodcroft B.J."/>
            <person name="Tyson G.W."/>
            <person name="Hugenholtz P."/>
            <person name="Polz M.F."/>
            <person name="Zhang T."/>
        </authorList>
    </citation>
    <scope>NUCLEOTIDE SEQUENCE</scope>
    <source>
        <strain evidence="9">HKST-UBA10</strain>
    </source>
</reference>
<sequence>AQSEAATGKKFVKYWFHDYHLMIDSKKMSKSTGNFLTLNDIKVKGFEPMDLRYFYATSHYRQRSNFTWDALQSARNSRLKLIKMLKNLNVEKEASKNVNQGYKEKFIEVISDDLSIPRGLAIVWEVINSDLSDSEKFTTILDFDSVFGFQLAQAVNEEELSTLSHEQREEIEKFVTERDSARLSGDWKKSDEIRDALKSKYNVEVLDTKEGSSWKIKD</sequence>
<dbReference type="InterPro" id="IPR024909">
    <property type="entry name" value="Cys-tRNA/MSH_ligase"/>
</dbReference>
<dbReference type="Pfam" id="PF01406">
    <property type="entry name" value="tRNA-synt_1e"/>
    <property type="match status" value="1"/>
</dbReference>
<comment type="subunit">
    <text evidence="2">Monomer.</text>
</comment>
<name>A0A955L424_9BACT</name>
<evidence type="ECO:0000256" key="1">
    <source>
        <dbReference type="ARBA" id="ARBA00001947"/>
    </source>
</evidence>
<comment type="cofactor">
    <cofactor evidence="1">
        <name>Zn(2+)</name>
        <dbReference type="ChEBI" id="CHEBI:29105"/>
    </cofactor>
</comment>
<dbReference type="PANTHER" id="PTHR10890">
    <property type="entry name" value="CYSTEINYL-TRNA SYNTHETASE"/>
    <property type="match status" value="1"/>
</dbReference>
<keyword evidence="5" id="KW-0547">Nucleotide-binding</keyword>
<dbReference type="Gene3D" id="1.20.120.640">
    <property type="entry name" value="Anticodon-binding domain of a subclass of class I aminoacyl-tRNA synthetases"/>
    <property type="match status" value="1"/>
</dbReference>
<evidence type="ECO:0000256" key="3">
    <source>
        <dbReference type="ARBA" id="ARBA00022598"/>
    </source>
</evidence>
<dbReference type="GO" id="GO:0005524">
    <property type="term" value="F:ATP binding"/>
    <property type="evidence" value="ECO:0007669"/>
    <property type="project" value="UniProtKB-KW"/>
</dbReference>
<dbReference type="GO" id="GO:0046872">
    <property type="term" value="F:metal ion binding"/>
    <property type="evidence" value="ECO:0007669"/>
    <property type="project" value="UniProtKB-KW"/>
</dbReference>
<dbReference type="Proteomes" id="UP000782843">
    <property type="component" value="Unassembled WGS sequence"/>
</dbReference>
<dbReference type="InterPro" id="IPR032678">
    <property type="entry name" value="tRNA-synt_1_cat_dom"/>
</dbReference>
<dbReference type="Gene3D" id="3.40.50.620">
    <property type="entry name" value="HUPs"/>
    <property type="match status" value="1"/>
</dbReference>
<protein>
    <submittedName>
        <fullName evidence="9">Class I tRNA ligase family protein</fullName>
    </submittedName>
</protein>
<dbReference type="EMBL" id="JAGQLG010000137">
    <property type="protein sequence ID" value="MCA9382448.1"/>
    <property type="molecule type" value="Genomic_DNA"/>
</dbReference>
<evidence type="ECO:0000259" key="8">
    <source>
        <dbReference type="Pfam" id="PF01406"/>
    </source>
</evidence>
<feature type="domain" description="tRNA synthetases class I catalytic" evidence="8">
    <location>
        <begin position="1"/>
        <end position="75"/>
    </location>
</feature>
<dbReference type="GO" id="GO:0004817">
    <property type="term" value="F:cysteine-tRNA ligase activity"/>
    <property type="evidence" value="ECO:0007669"/>
    <property type="project" value="TreeGrafter"/>
</dbReference>
<dbReference type="SUPFAM" id="SSF52374">
    <property type="entry name" value="Nucleotidylyl transferase"/>
    <property type="match status" value="1"/>
</dbReference>
<proteinExistence type="predicted"/>
<organism evidence="9 10">
    <name type="scientific">Candidatus Dojkabacteria bacterium</name>
    <dbReference type="NCBI Taxonomy" id="2099670"/>
    <lineage>
        <taxon>Bacteria</taxon>
        <taxon>Candidatus Dojkabacteria</taxon>
    </lineage>
</organism>
<gene>
    <name evidence="9" type="ORF">KC660_03520</name>
</gene>
<dbReference type="InterPro" id="IPR014729">
    <property type="entry name" value="Rossmann-like_a/b/a_fold"/>
</dbReference>
<keyword evidence="7" id="KW-0067">ATP-binding</keyword>
<evidence type="ECO:0000313" key="9">
    <source>
        <dbReference type="EMBL" id="MCA9382448.1"/>
    </source>
</evidence>
<feature type="non-terminal residue" evidence="9">
    <location>
        <position position="1"/>
    </location>
</feature>
<evidence type="ECO:0000256" key="7">
    <source>
        <dbReference type="ARBA" id="ARBA00022840"/>
    </source>
</evidence>
<evidence type="ECO:0000256" key="6">
    <source>
        <dbReference type="ARBA" id="ARBA00022833"/>
    </source>
</evidence>